<evidence type="ECO:0000256" key="2">
    <source>
        <dbReference type="ARBA" id="ARBA00022692"/>
    </source>
</evidence>
<feature type="transmembrane region" description="Helical" evidence="5">
    <location>
        <begin position="38"/>
        <end position="61"/>
    </location>
</feature>
<comment type="subcellular location">
    <subcellularLocation>
        <location evidence="1">Membrane</location>
        <topology evidence="1">Multi-pass membrane protein</topology>
    </subcellularLocation>
</comment>
<evidence type="ECO:0000313" key="8">
    <source>
        <dbReference type="Proteomes" id="UP000024332"/>
    </source>
</evidence>
<comment type="caution">
    <text evidence="7">The sequence shown here is derived from an EMBL/GenBank/DDBJ whole genome shotgun (WGS) entry which is preliminary data.</text>
</comment>
<dbReference type="Pfam" id="PF07690">
    <property type="entry name" value="MFS_1"/>
    <property type="match status" value="1"/>
</dbReference>
<evidence type="ECO:0000256" key="1">
    <source>
        <dbReference type="ARBA" id="ARBA00004141"/>
    </source>
</evidence>
<protein>
    <submittedName>
        <fullName evidence="7">MFS transporter</fullName>
    </submittedName>
</protein>
<feature type="transmembrane region" description="Helical" evidence="5">
    <location>
        <begin position="203"/>
        <end position="226"/>
    </location>
</feature>
<dbReference type="InterPro" id="IPR011701">
    <property type="entry name" value="MFS"/>
</dbReference>
<evidence type="ECO:0000313" key="7">
    <source>
        <dbReference type="EMBL" id="EZQ02034.1"/>
    </source>
</evidence>
<keyword evidence="8" id="KW-1185">Reference proteome</keyword>
<dbReference type="PANTHER" id="PTHR23508">
    <property type="entry name" value="CARBOXYLIC ACID TRANSPORTER PROTEIN HOMOLOG"/>
    <property type="match status" value="1"/>
</dbReference>
<feature type="transmembrane region" description="Helical" evidence="5">
    <location>
        <begin position="269"/>
        <end position="288"/>
    </location>
</feature>
<dbReference type="OrthoDB" id="117970at2157"/>
<feature type="transmembrane region" description="Helical" evidence="5">
    <location>
        <begin position="12"/>
        <end position="32"/>
    </location>
</feature>
<feature type="transmembrane region" description="Helical" evidence="5">
    <location>
        <begin position="294"/>
        <end position="318"/>
    </location>
</feature>
<dbReference type="GO" id="GO:0005886">
    <property type="term" value="C:plasma membrane"/>
    <property type="evidence" value="ECO:0007669"/>
    <property type="project" value="TreeGrafter"/>
</dbReference>
<dbReference type="AlphaFoldDB" id="A0A031LLC1"/>
<feature type="transmembrane region" description="Helical" evidence="5">
    <location>
        <begin position="364"/>
        <end position="383"/>
    </location>
</feature>
<feature type="transmembrane region" description="Helical" evidence="5">
    <location>
        <begin position="73"/>
        <end position="90"/>
    </location>
</feature>
<dbReference type="Gene3D" id="1.20.1250.20">
    <property type="entry name" value="MFS general substrate transporter like domains"/>
    <property type="match status" value="2"/>
</dbReference>
<dbReference type="PANTHER" id="PTHR23508:SF10">
    <property type="entry name" value="CARBOXYLIC ACID TRANSPORTER PROTEIN HOMOLOG"/>
    <property type="match status" value="1"/>
</dbReference>
<evidence type="ECO:0000256" key="4">
    <source>
        <dbReference type="ARBA" id="ARBA00023136"/>
    </source>
</evidence>
<evidence type="ECO:0000259" key="6">
    <source>
        <dbReference type="PROSITE" id="PS50850"/>
    </source>
</evidence>
<dbReference type="InterPro" id="IPR036259">
    <property type="entry name" value="MFS_trans_sf"/>
</dbReference>
<dbReference type="RefSeq" id="WP_048100421.1">
    <property type="nucleotide sequence ID" value="NZ_JFZT01000057.1"/>
</dbReference>
<dbReference type="PROSITE" id="PS00217">
    <property type="entry name" value="SUGAR_TRANSPORT_2"/>
    <property type="match status" value="1"/>
</dbReference>
<organism evidence="7 8">
    <name type="scientific">Candidatus Acidianus copahuensis</name>
    <dbReference type="NCBI Taxonomy" id="1160895"/>
    <lineage>
        <taxon>Archaea</taxon>
        <taxon>Thermoproteota</taxon>
        <taxon>Thermoprotei</taxon>
        <taxon>Sulfolobales</taxon>
        <taxon>Sulfolobaceae</taxon>
        <taxon>Acidianus</taxon>
    </lineage>
</organism>
<feature type="domain" description="Major facilitator superfamily (MFS) profile" evidence="6">
    <location>
        <begin position="7"/>
        <end position="387"/>
    </location>
</feature>
<feature type="transmembrane region" description="Helical" evidence="5">
    <location>
        <begin position="238"/>
        <end position="257"/>
    </location>
</feature>
<dbReference type="GO" id="GO:0046943">
    <property type="term" value="F:carboxylic acid transmembrane transporter activity"/>
    <property type="evidence" value="ECO:0007669"/>
    <property type="project" value="TreeGrafter"/>
</dbReference>
<dbReference type="InterPro" id="IPR005829">
    <property type="entry name" value="Sugar_transporter_CS"/>
</dbReference>
<gene>
    <name evidence="7" type="ORF">CM19_11215</name>
</gene>
<evidence type="ECO:0000256" key="3">
    <source>
        <dbReference type="ARBA" id="ARBA00022989"/>
    </source>
</evidence>
<evidence type="ECO:0000256" key="5">
    <source>
        <dbReference type="SAM" id="Phobius"/>
    </source>
</evidence>
<keyword evidence="2 5" id="KW-0812">Transmembrane</keyword>
<feature type="transmembrane region" description="Helical" evidence="5">
    <location>
        <begin position="96"/>
        <end position="118"/>
    </location>
</feature>
<reference evidence="7 8" key="1">
    <citation type="submission" date="2014-03" db="EMBL/GenBank/DDBJ databases">
        <title>Draft genome sequence of the novel thermoacidophilic archaea Acidianus copahuensis ALE1 strain, isolated from Copahue volcanic area in Neuquen Argentina.</title>
        <authorList>
            <person name="Urbieta M.S."/>
            <person name="Rascovan N."/>
            <person name="Castro C."/>
            <person name="Revale S."/>
            <person name="Giaveno M.A."/>
            <person name="Vazquez M.P."/>
            <person name="Donati E.R."/>
        </authorList>
    </citation>
    <scope>NUCLEOTIDE SEQUENCE [LARGE SCALE GENOMIC DNA]</scope>
    <source>
        <strain evidence="7 8">ALE1</strain>
    </source>
</reference>
<dbReference type="PROSITE" id="PS50850">
    <property type="entry name" value="MFS"/>
    <property type="match status" value="1"/>
</dbReference>
<proteinExistence type="predicted"/>
<dbReference type="Proteomes" id="UP000024332">
    <property type="component" value="Unassembled WGS sequence"/>
</dbReference>
<name>A0A031LLC1_9CREN</name>
<dbReference type="SUPFAM" id="SSF103473">
    <property type="entry name" value="MFS general substrate transporter"/>
    <property type="match status" value="1"/>
</dbReference>
<keyword evidence="3 5" id="KW-1133">Transmembrane helix</keyword>
<sequence>MKSYVHATIASTFSWAGNIYDLLLMTYVYSYLEEAYHINFFSVSLLFSLGLLGRVVGGTIFGKFADVYGRKPILMLGTGLYALFQGLMAFSPDVLLLFVFRTLAGVFMGAQWTAGTVIAYEQAPNSIKGFVVGIVQAGYGIGYSLTGVTYLAFLPFMGMAWREFLLVGSLPLLLVPYMKFKVSEPGLGTAERVRVSYREYTSLLLKATLAMSGMFIAYFSIFANYVTIATMEGVPSSTLGLIMTIANILLAISFITFGRLADRVDKKKLIYFGLFAMLFFLPFAVPIVGQLRVIPLMLGSIVGYSFSTGFWPLMPLLLADSVPADIRGYLSGLSYNMGGFFGGIANIIIGILVSFFGIATLPKWADIFGISSLLLVLVSILTWPKSKANMRAIQV</sequence>
<feature type="transmembrane region" description="Helical" evidence="5">
    <location>
        <begin position="130"/>
        <end position="152"/>
    </location>
</feature>
<dbReference type="STRING" id="1160895.CM19_11215"/>
<feature type="transmembrane region" description="Helical" evidence="5">
    <location>
        <begin position="339"/>
        <end position="358"/>
    </location>
</feature>
<accession>A0A031LLC1</accession>
<dbReference type="EMBL" id="JFZT01000057">
    <property type="protein sequence ID" value="EZQ02034.1"/>
    <property type="molecule type" value="Genomic_DNA"/>
</dbReference>
<dbReference type="InterPro" id="IPR020846">
    <property type="entry name" value="MFS_dom"/>
</dbReference>
<keyword evidence="4 5" id="KW-0472">Membrane</keyword>